<dbReference type="SUPFAM" id="SSF52218">
    <property type="entry name" value="Flavoproteins"/>
    <property type="match status" value="1"/>
</dbReference>
<name>A0A1G5WKB5_9FIRM</name>
<dbReference type="PANTHER" id="PTHR39201:SF1">
    <property type="entry name" value="FLAVODOXIN-LIKE DOMAIN-CONTAINING PROTEIN"/>
    <property type="match status" value="1"/>
</dbReference>
<dbReference type="InterPro" id="IPR029039">
    <property type="entry name" value="Flavoprotein-like_sf"/>
</dbReference>
<proteinExistence type="predicted"/>
<protein>
    <submittedName>
        <fullName evidence="2">Flavodoxin</fullName>
    </submittedName>
</protein>
<organism evidence="2 3">
    <name type="scientific">Allisonella histaminiformans</name>
    <dbReference type="NCBI Taxonomy" id="209880"/>
    <lineage>
        <taxon>Bacteria</taxon>
        <taxon>Bacillati</taxon>
        <taxon>Bacillota</taxon>
        <taxon>Negativicutes</taxon>
        <taxon>Veillonellales</taxon>
        <taxon>Veillonellaceae</taxon>
        <taxon>Allisonella</taxon>
    </lineage>
</organism>
<dbReference type="STRING" id="209880.SAMN02910343_01433"/>
<accession>A0A1G5WKB5</accession>
<reference evidence="2 3" key="1">
    <citation type="submission" date="2016-10" db="EMBL/GenBank/DDBJ databases">
        <authorList>
            <person name="de Groot N.N."/>
        </authorList>
    </citation>
    <scope>NUCLEOTIDE SEQUENCE [LARGE SCALE GENOMIC DNA]</scope>
    <source>
        <strain evidence="2 3">DSM 15230</strain>
    </source>
</reference>
<dbReference type="AlphaFoldDB" id="A0A1G5WKB5"/>
<dbReference type="EMBL" id="FMXA01000023">
    <property type="protein sequence ID" value="SDA58523.1"/>
    <property type="molecule type" value="Genomic_DNA"/>
</dbReference>
<gene>
    <name evidence="2" type="ORF">SAMN02910343_01433</name>
</gene>
<dbReference type="GO" id="GO:0010181">
    <property type="term" value="F:FMN binding"/>
    <property type="evidence" value="ECO:0007669"/>
    <property type="project" value="InterPro"/>
</dbReference>
<dbReference type="InterPro" id="IPR008254">
    <property type="entry name" value="Flavodoxin/NO_synth"/>
</dbReference>
<dbReference type="Pfam" id="PF12682">
    <property type="entry name" value="Flavodoxin_4"/>
    <property type="match status" value="1"/>
</dbReference>
<dbReference type="GO" id="GO:0016651">
    <property type="term" value="F:oxidoreductase activity, acting on NAD(P)H"/>
    <property type="evidence" value="ECO:0007669"/>
    <property type="project" value="UniProtKB-ARBA"/>
</dbReference>
<evidence type="ECO:0000313" key="2">
    <source>
        <dbReference type="EMBL" id="SDA58523.1"/>
    </source>
</evidence>
<dbReference type="GeneID" id="87756428"/>
<dbReference type="Gene3D" id="3.40.50.360">
    <property type="match status" value="1"/>
</dbReference>
<keyword evidence="3" id="KW-1185">Reference proteome</keyword>
<evidence type="ECO:0000313" key="3">
    <source>
        <dbReference type="Proteomes" id="UP000199689"/>
    </source>
</evidence>
<feature type="domain" description="Flavodoxin-like" evidence="1">
    <location>
        <begin position="8"/>
        <end position="156"/>
    </location>
</feature>
<sequence length="164" mass="18688">MSEPLNNTLVAYFSVTGNTRKLAENLAQVAHADLFEIVPKKPYTEEDCDWHNPESRTSLECNDSSSRPAIATRVPNMDQYRNIFLGFPIWWYAAPRIIETFLESYDMEGKFIIPFCTSGSSDIGDSALILQRDCDGKVVTGSRFEPDVFKGDLARWAIMQKFYK</sequence>
<evidence type="ECO:0000259" key="1">
    <source>
        <dbReference type="Pfam" id="PF12682"/>
    </source>
</evidence>
<dbReference type="RefSeq" id="WP_234944953.1">
    <property type="nucleotide sequence ID" value="NZ_FMXA01000023.1"/>
</dbReference>
<dbReference type="Proteomes" id="UP000199689">
    <property type="component" value="Unassembled WGS sequence"/>
</dbReference>
<dbReference type="PANTHER" id="PTHR39201">
    <property type="entry name" value="EXPORTED PROTEIN-RELATED"/>
    <property type="match status" value="1"/>
</dbReference>